<dbReference type="InterPro" id="IPR020846">
    <property type="entry name" value="MFS_dom"/>
</dbReference>
<keyword evidence="10" id="KW-1185">Reference proteome</keyword>
<reference evidence="9 10" key="1">
    <citation type="journal article" date="2013" name="Int. J. Syst. Evol. Microbiol.">
        <title>Hoeflea suaedae sp. nov., an endophytic bacterium isolated from the root of the halophyte Suaeda maritima.</title>
        <authorList>
            <person name="Chung E.J."/>
            <person name="Park J.A."/>
            <person name="Pramanik P."/>
            <person name="Bibi F."/>
            <person name="Jeon C.O."/>
            <person name="Chung Y.R."/>
        </authorList>
    </citation>
    <scope>NUCLEOTIDE SEQUENCE [LARGE SCALE GENOMIC DNA]</scope>
    <source>
        <strain evidence="9 10">YC6898</strain>
    </source>
</reference>
<evidence type="ECO:0000256" key="1">
    <source>
        <dbReference type="ARBA" id="ARBA00004651"/>
    </source>
</evidence>
<evidence type="ECO:0000313" key="9">
    <source>
        <dbReference type="EMBL" id="TDH37741.1"/>
    </source>
</evidence>
<dbReference type="SUPFAM" id="SSF103473">
    <property type="entry name" value="MFS general substrate transporter"/>
    <property type="match status" value="1"/>
</dbReference>
<comment type="caution">
    <text evidence="9">The sequence shown here is derived from an EMBL/GenBank/DDBJ whole genome shotgun (WGS) entry which is preliminary data.</text>
</comment>
<proteinExistence type="predicted"/>
<feature type="transmembrane region" description="Helical" evidence="7">
    <location>
        <begin position="86"/>
        <end position="110"/>
    </location>
</feature>
<protein>
    <submittedName>
        <fullName evidence="9">MFS transporter</fullName>
    </submittedName>
</protein>
<dbReference type="PROSITE" id="PS50850">
    <property type="entry name" value="MFS"/>
    <property type="match status" value="1"/>
</dbReference>
<evidence type="ECO:0000256" key="2">
    <source>
        <dbReference type="ARBA" id="ARBA00022448"/>
    </source>
</evidence>
<evidence type="ECO:0000313" key="10">
    <source>
        <dbReference type="Proteomes" id="UP000295131"/>
    </source>
</evidence>
<feature type="transmembrane region" description="Helical" evidence="7">
    <location>
        <begin position="227"/>
        <end position="252"/>
    </location>
</feature>
<dbReference type="AlphaFoldDB" id="A0A4R5PMI2"/>
<dbReference type="PANTHER" id="PTHR23513:SF9">
    <property type="entry name" value="ENTEROBACTIN EXPORTER ENTS"/>
    <property type="match status" value="1"/>
</dbReference>
<evidence type="ECO:0000256" key="5">
    <source>
        <dbReference type="ARBA" id="ARBA00022989"/>
    </source>
</evidence>
<sequence>MPTSPAAAPVEDRFAAFRHKAYARYFLARFLSYFALQIVIVSVGWQIYDLTRDPFDLGLVGLIQFAPALLLILVTGSVADRFSRRGIILGCDLVEAVSVLVLLLITWAGLTSPLPIFAVLLVMGIARAFLGPAAQALAPNLVPAKDLPNAVAWNSSAWQTAGVVGPVVGGLLYGLGPLVPYVTGMVFLLMAATAISLVPAQPHRISREKQNWDSLMAGFRYIRRERVVFGAISLDMFAVLLGGAIALMPVYARDILELGPVGLGLLRASPGVGAVLMALYLASRPIKTGAGIKMFIGVGLFGLATIVFGLSTNMEVSLLALACLGAADTISVYVRQTLIQLWTPDELLGRVSAVNMVFIGASNELGEFRAGTMAAFIGPVAAVTLGGVAAVGVAGLWAWMFPQLRTIQTLERERKTLEEVSAP</sequence>
<gene>
    <name evidence="9" type="ORF">E2A64_00940</name>
</gene>
<feature type="transmembrane region" description="Helical" evidence="7">
    <location>
        <begin position="294"/>
        <end position="310"/>
    </location>
</feature>
<dbReference type="GO" id="GO:0005886">
    <property type="term" value="C:plasma membrane"/>
    <property type="evidence" value="ECO:0007669"/>
    <property type="project" value="UniProtKB-SubCell"/>
</dbReference>
<name>A0A4R5PMI2_9HYPH</name>
<keyword evidence="6 7" id="KW-0472">Membrane</keyword>
<feature type="transmembrane region" description="Helical" evidence="7">
    <location>
        <begin position="26"/>
        <end position="48"/>
    </location>
</feature>
<dbReference type="InterPro" id="IPR036259">
    <property type="entry name" value="MFS_trans_sf"/>
</dbReference>
<evidence type="ECO:0000256" key="4">
    <source>
        <dbReference type="ARBA" id="ARBA00022692"/>
    </source>
</evidence>
<feature type="transmembrane region" description="Helical" evidence="7">
    <location>
        <begin position="116"/>
        <end position="138"/>
    </location>
</feature>
<evidence type="ECO:0000256" key="6">
    <source>
        <dbReference type="ARBA" id="ARBA00023136"/>
    </source>
</evidence>
<feature type="transmembrane region" description="Helical" evidence="7">
    <location>
        <begin position="54"/>
        <end position="74"/>
    </location>
</feature>
<comment type="subcellular location">
    <subcellularLocation>
        <location evidence="1">Cell membrane</location>
        <topology evidence="1">Multi-pass membrane protein</topology>
    </subcellularLocation>
</comment>
<dbReference type="PANTHER" id="PTHR23513">
    <property type="entry name" value="INTEGRAL MEMBRANE EFFLUX PROTEIN-RELATED"/>
    <property type="match status" value="1"/>
</dbReference>
<organism evidence="9 10">
    <name type="scientific">Pseudohoeflea suaedae</name>
    <dbReference type="NCBI Taxonomy" id="877384"/>
    <lineage>
        <taxon>Bacteria</taxon>
        <taxon>Pseudomonadati</taxon>
        <taxon>Pseudomonadota</taxon>
        <taxon>Alphaproteobacteria</taxon>
        <taxon>Hyphomicrobiales</taxon>
        <taxon>Rhizobiaceae</taxon>
        <taxon>Pseudohoeflea</taxon>
    </lineage>
</organism>
<evidence type="ECO:0000259" key="8">
    <source>
        <dbReference type="PROSITE" id="PS50850"/>
    </source>
</evidence>
<evidence type="ECO:0000256" key="3">
    <source>
        <dbReference type="ARBA" id="ARBA00022475"/>
    </source>
</evidence>
<dbReference type="EMBL" id="SMSI01000001">
    <property type="protein sequence ID" value="TDH37741.1"/>
    <property type="molecule type" value="Genomic_DNA"/>
</dbReference>
<feature type="transmembrane region" description="Helical" evidence="7">
    <location>
        <begin position="150"/>
        <end position="172"/>
    </location>
</feature>
<keyword evidence="4 7" id="KW-0812">Transmembrane</keyword>
<dbReference type="Proteomes" id="UP000295131">
    <property type="component" value="Unassembled WGS sequence"/>
</dbReference>
<keyword evidence="2" id="KW-0813">Transport</keyword>
<feature type="transmembrane region" description="Helical" evidence="7">
    <location>
        <begin position="264"/>
        <end position="282"/>
    </location>
</feature>
<keyword evidence="5 7" id="KW-1133">Transmembrane helix</keyword>
<dbReference type="InterPro" id="IPR010290">
    <property type="entry name" value="TM_effector"/>
</dbReference>
<dbReference type="Gene3D" id="1.20.1250.20">
    <property type="entry name" value="MFS general substrate transporter like domains"/>
    <property type="match status" value="1"/>
</dbReference>
<feature type="transmembrane region" description="Helical" evidence="7">
    <location>
        <begin position="178"/>
        <end position="200"/>
    </location>
</feature>
<feature type="domain" description="Major facilitator superfamily (MFS) profile" evidence="8">
    <location>
        <begin position="1"/>
        <end position="202"/>
    </location>
</feature>
<dbReference type="OrthoDB" id="7283966at2"/>
<keyword evidence="3" id="KW-1003">Cell membrane</keyword>
<dbReference type="GO" id="GO:0022857">
    <property type="term" value="F:transmembrane transporter activity"/>
    <property type="evidence" value="ECO:0007669"/>
    <property type="project" value="InterPro"/>
</dbReference>
<accession>A0A4R5PMI2</accession>
<dbReference type="RefSeq" id="WP_133282578.1">
    <property type="nucleotide sequence ID" value="NZ_SMSI01000001.1"/>
</dbReference>
<feature type="transmembrane region" description="Helical" evidence="7">
    <location>
        <begin position="375"/>
        <end position="399"/>
    </location>
</feature>
<dbReference type="Pfam" id="PF05977">
    <property type="entry name" value="MFS_3"/>
    <property type="match status" value="1"/>
</dbReference>
<dbReference type="CDD" id="cd06173">
    <property type="entry name" value="MFS_MefA_like"/>
    <property type="match status" value="1"/>
</dbReference>
<evidence type="ECO:0000256" key="7">
    <source>
        <dbReference type="SAM" id="Phobius"/>
    </source>
</evidence>